<comment type="caution">
    <text evidence="2">The sequence shown here is derived from an EMBL/GenBank/DDBJ whole genome shotgun (WGS) entry which is preliminary data.</text>
</comment>
<evidence type="ECO:0000313" key="3">
    <source>
        <dbReference type="Proteomes" id="UP001595909"/>
    </source>
</evidence>
<dbReference type="Pfam" id="PF00196">
    <property type="entry name" value="GerE"/>
    <property type="match status" value="1"/>
</dbReference>
<keyword evidence="3" id="KW-1185">Reference proteome</keyword>
<proteinExistence type="predicted"/>
<dbReference type="InterPro" id="IPR027417">
    <property type="entry name" value="P-loop_NTPase"/>
</dbReference>
<dbReference type="EMBL" id="JBHSIM010000045">
    <property type="protein sequence ID" value="MFC4835019.1"/>
    <property type="molecule type" value="Genomic_DNA"/>
</dbReference>
<dbReference type="Gene3D" id="3.40.50.300">
    <property type="entry name" value="P-loop containing nucleotide triphosphate hydrolases"/>
    <property type="match status" value="1"/>
</dbReference>
<sequence>MRWAKTMVPLRPPGFVERPTLDALLDQYGEAHEYGRVVLVSAPAGQGKTAAVAEWTRRHPETPTAWVSLEPTDRDAACWWDTVLGALDTVLDPVEHRPGPRRDQDPMVMAHEAHEALEALPDGAVLVLDDVHEIVGHPALDGLLALLRHPRPRLTIVLCSRFDPPVGLERLRLHGRLAQVRVAQLSFDRDDAARLFAAHGVRLAEDEVATLVDRTEGWVAALRLAAMSLQELEDVSAFVADFAGDDRSVADYLVDEVLAVLDERQIAVLETGCVSTPLPVELAVELSGIDDAAIVLDRLESATALVNATDRRRTLFRTHELLRSHVLARLRRRDPARLADLHQRAASWYEQRGEHPQALRCAAAAGDVPTVQLLLRSRAIELLGQGAFDALLHTERVLAGAADDPRVRLLLGLSALERGDLDHGERLIDSAERELAAHRPLGHQSGNLVVFRRIVAARAAFVRGRLPAAIAVGATIDPDAVDDVALRALALITRGTALLASDRDQSRRDCQEALTLAESRDWPYLALQAQSTLALADNHAGERARLQRHARAVIARARAEGWGDSSWTLRAWFALATSEVLRGRPHEATERIAHAEAACPPDHPHFAAALAVLRGAAEHDTGETFEGWRRIRHARTSRSEDSTHEVHTKALAALLEQQAALAGGRAREAGEVTRAMSADLAGTAELALLRARNQWSVRDVRARRTLDPVLTGELRALTSLVVVEAPLLDAEIALERGETSIARDRLRRALALAHRSDVVRPLRHLPEALRRFLAEHRGGFAELDPLVDEVLTGSAPAVAAAHHLTARERDVLDLLPTMRSSADIAHDLTVSVNTVKTHQRAIYQKLGVENRRQAVTRARQIGLLVSERPRSAH</sequence>
<dbReference type="RefSeq" id="WP_274187459.1">
    <property type="nucleotide sequence ID" value="NZ_BAABHN010000045.1"/>
</dbReference>
<dbReference type="Gene3D" id="1.10.10.10">
    <property type="entry name" value="Winged helix-like DNA-binding domain superfamily/Winged helix DNA-binding domain"/>
    <property type="match status" value="1"/>
</dbReference>
<dbReference type="SUPFAM" id="SSF46894">
    <property type="entry name" value="C-terminal effector domain of the bipartite response regulators"/>
    <property type="match status" value="1"/>
</dbReference>
<dbReference type="InterPro" id="IPR036388">
    <property type="entry name" value="WH-like_DNA-bd_sf"/>
</dbReference>
<dbReference type="InterPro" id="IPR059106">
    <property type="entry name" value="WHD_MalT"/>
</dbReference>
<dbReference type="SUPFAM" id="SSF52540">
    <property type="entry name" value="P-loop containing nucleoside triphosphate hydrolases"/>
    <property type="match status" value="1"/>
</dbReference>
<evidence type="ECO:0000259" key="1">
    <source>
        <dbReference type="PROSITE" id="PS50043"/>
    </source>
</evidence>
<name>A0ABV9RNC4_9PSEU</name>
<dbReference type="Proteomes" id="UP001595909">
    <property type="component" value="Unassembled WGS sequence"/>
</dbReference>
<dbReference type="InterPro" id="IPR000792">
    <property type="entry name" value="Tscrpt_reg_LuxR_C"/>
</dbReference>
<feature type="domain" description="HTH luxR-type" evidence="1">
    <location>
        <begin position="797"/>
        <end position="862"/>
    </location>
</feature>
<dbReference type="Pfam" id="PF25873">
    <property type="entry name" value="WHD_MalT"/>
    <property type="match status" value="1"/>
</dbReference>
<reference evidence="3" key="1">
    <citation type="journal article" date="2019" name="Int. J. Syst. Evol. Microbiol.">
        <title>The Global Catalogue of Microorganisms (GCM) 10K type strain sequencing project: providing services to taxonomists for standard genome sequencing and annotation.</title>
        <authorList>
            <consortium name="The Broad Institute Genomics Platform"/>
            <consortium name="The Broad Institute Genome Sequencing Center for Infectious Disease"/>
            <person name="Wu L."/>
            <person name="Ma J."/>
        </authorList>
    </citation>
    <scope>NUCLEOTIDE SEQUENCE [LARGE SCALE GENOMIC DNA]</scope>
    <source>
        <strain evidence="3">CCUG 50347</strain>
    </source>
</reference>
<organism evidence="2 3">
    <name type="scientific">Actinomycetospora chibensis</name>
    <dbReference type="NCBI Taxonomy" id="663606"/>
    <lineage>
        <taxon>Bacteria</taxon>
        <taxon>Bacillati</taxon>
        <taxon>Actinomycetota</taxon>
        <taxon>Actinomycetes</taxon>
        <taxon>Pseudonocardiales</taxon>
        <taxon>Pseudonocardiaceae</taxon>
        <taxon>Actinomycetospora</taxon>
    </lineage>
</organism>
<protein>
    <submittedName>
        <fullName evidence="2">LuxR C-terminal-related transcriptional regulator</fullName>
    </submittedName>
</protein>
<dbReference type="PROSITE" id="PS50043">
    <property type="entry name" value="HTH_LUXR_2"/>
    <property type="match status" value="1"/>
</dbReference>
<gene>
    <name evidence="2" type="ORF">ACFPEL_21605</name>
</gene>
<evidence type="ECO:0000313" key="2">
    <source>
        <dbReference type="EMBL" id="MFC4835019.1"/>
    </source>
</evidence>
<dbReference type="InterPro" id="IPR016032">
    <property type="entry name" value="Sig_transdc_resp-reg_C-effctor"/>
</dbReference>
<dbReference type="SMART" id="SM00421">
    <property type="entry name" value="HTH_LUXR"/>
    <property type="match status" value="1"/>
</dbReference>
<dbReference type="CDD" id="cd06170">
    <property type="entry name" value="LuxR_C_like"/>
    <property type="match status" value="1"/>
</dbReference>
<accession>A0ABV9RNC4</accession>